<dbReference type="InterPro" id="IPR002495">
    <property type="entry name" value="Glyco_trans_8"/>
</dbReference>
<dbReference type="Pfam" id="PF01501">
    <property type="entry name" value="Glyco_transf_8"/>
    <property type="match status" value="1"/>
</dbReference>
<evidence type="ECO:0000256" key="1">
    <source>
        <dbReference type="ARBA" id="ARBA00022676"/>
    </source>
</evidence>
<dbReference type="Proteomes" id="UP001141422">
    <property type="component" value="Unassembled WGS sequence"/>
</dbReference>
<keyword evidence="5" id="KW-1185">Reference proteome</keyword>
<accession>A0ABT4IHC2</accession>
<evidence type="ECO:0000313" key="4">
    <source>
        <dbReference type="EMBL" id="MCZ0861134.1"/>
    </source>
</evidence>
<name>A0ABT4IHC2_9EURY</name>
<dbReference type="EMBL" id="JAPTGB010000016">
    <property type="protein sequence ID" value="MCZ0861134.1"/>
    <property type="molecule type" value="Genomic_DNA"/>
</dbReference>
<evidence type="ECO:0000256" key="3">
    <source>
        <dbReference type="ARBA" id="ARBA00022723"/>
    </source>
</evidence>
<dbReference type="PANTHER" id="PTHR13778:SF47">
    <property type="entry name" value="LIPOPOLYSACCHARIDE 1,3-GALACTOSYLTRANSFERASE"/>
    <property type="match status" value="1"/>
</dbReference>
<evidence type="ECO:0000256" key="2">
    <source>
        <dbReference type="ARBA" id="ARBA00022679"/>
    </source>
</evidence>
<dbReference type="InterPro" id="IPR050748">
    <property type="entry name" value="Glycosyltrans_8_dom-fam"/>
</dbReference>
<evidence type="ECO:0000313" key="5">
    <source>
        <dbReference type="Proteomes" id="UP001141422"/>
    </source>
</evidence>
<comment type="caution">
    <text evidence="4">The sequence shown here is derived from an EMBL/GenBank/DDBJ whole genome shotgun (WGS) entry which is preliminary data.</text>
</comment>
<gene>
    <name evidence="4" type="ORF">O0S10_07845</name>
</gene>
<protein>
    <submittedName>
        <fullName evidence="4">Glycosyltransferase family 8 protein</fullName>
    </submittedName>
</protein>
<keyword evidence="3" id="KW-0479">Metal-binding</keyword>
<keyword evidence="2" id="KW-0808">Transferase</keyword>
<proteinExistence type="predicted"/>
<organism evidence="4 5">
    <name type="scientific">Methanocorpusculum petauri</name>
    <dbReference type="NCBI Taxonomy" id="3002863"/>
    <lineage>
        <taxon>Archaea</taxon>
        <taxon>Methanobacteriati</taxon>
        <taxon>Methanobacteriota</taxon>
        <taxon>Stenosarchaea group</taxon>
        <taxon>Methanomicrobia</taxon>
        <taxon>Methanomicrobiales</taxon>
        <taxon>Methanocorpusculaceae</taxon>
        <taxon>Methanocorpusculum</taxon>
    </lineage>
</organism>
<dbReference type="InterPro" id="IPR029044">
    <property type="entry name" value="Nucleotide-diphossugar_trans"/>
</dbReference>
<dbReference type="PANTHER" id="PTHR13778">
    <property type="entry name" value="GLYCOSYLTRANSFERASE 8 DOMAIN-CONTAINING PROTEIN"/>
    <property type="match status" value="1"/>
</dbReference>
<keyword evidence="1" id="KW-0328">Glycosyltransferase</keyword>
<dbReference type="SUPFAM" id="SSF53448">
    <property type="entry name" value="Nucleotide-diphospho-sugar transferases"/>
    <property type="match status" value="1"/>
</dbReference>
<dbReference type="CDD" id="cd04194">
    <property type="entry name" value="GT8_A4GalT_like"/>
    <property type="match status" value="1"/>
</dbReference>
<sequence length="332" mass="39001">MREERLHVMFGMWDLADPYNQHIGVTITSLVMNCSLPVTVHLLYDENLHKDSPGYRDNQEKYRQLEEQFGVKIFYHHIVLPNYVLHTRGGLGYFSPGWPPSAFFRIFSPDLLVDLDWIIYLDGDIVVNTDLAEIWKRRLVGEEFAVACCRDHGPEYWKNSRLRYCKKVGIPTEGYFNSGVLLMNLRKIRDDYTIVESTKEILMNHPDLPLPDQDILNIIFANDILFLPEKYNLPAGLDQGDCYKSSCVHYIFCEKPWRDIDYPAAKEYWKYLSLSPWGDTFEKIYSTIQLMTYRAPLDKRVLTGSILNLRTFLSNLLRRGWNDVRGVKKLRW</sequence>
<reference evidence="4" key="1">
    <citation type="submission" date="2022-12" db="EMBL/GenBank/DDBJ databases">
        <title>Isolation and characterisation of novel Methanocorpusculum spp. from native Australian herbivores indicates the genus is ancestrally host-associated.</title>
        <authorList>
            <person name="Volmer J.G."/>
            <person name="Soo R.M."/>
            <person name="Evans P.N."/>
            <person name="Hoedt E.C."/>
            <person name="Astorga Alsina A.L."/>
            <person name="Woodcroft B.J."/>
            <person name="Tyson G.W."/>
            <person name="Hugenholtz P."/>
            <person name="Morrison M."/>
        </authorList>
    </citation>
    <scope>NUCLEOTIDE SEQUENCE</scope>
    <source>
        <strain evidence="4">MG</strain>
    </source>
</reference>
<dbReference type="RefSeq" id="WP_268925327.1">
    <property type="nucleotide sequence ID" value="NZ_JAPTGB010000016.1"/>
</dbReference>
<dbReference type="Gene3D" id="3.90.550.10">
    <property type="entry name" value="Spore Coat Polysaccharide Biosynthesis Protein SpsA, Chain A"/>
    <property type="match status" value="1"/>
</dbReference>